<comment type="caution">
    <text evidence="2">The sequence shown here is derived from an EMBL/GenBank/DDBJ whole genome shotgun (WGS) entry which is preliminary data.</text>
</comment>
<sequence>MKVILVTVLSIVFLCSGCSSNIKEEQKSIKICSSLNETMTDILAEDFAKQQNVKVEVRHLPAGNLDERLNFLREGKFDVWLGGTPEEYYLAGEQKMLRSYRPREAYKVPAEMRENQWRWTGLYVDYIGFLTNRDRLRELGLYAPETWDELLKPELWEETALADFKNGGRSYGMITSIWQLRGEAKAMEYAASFNSQLPLYTASEWEAIEAVRSGRKTIAVVSLSTALQLERQNRDLFATLVKDGNKNCITGAAILQGANLAEAQSFMDYLLSEHSKDLLASKGYPLLWRVSDYAHDDGRKMMIGDLELAVDDLSWTAGQKSVIIQQWLNAQ</sequence>
<dbReference type="EMBL" id="CBDS010000100">
    <property type="protein sequence ID" value="CDB46809.1"/>
    <property type="molecule type" value="Genomic_DNA"/>
</dbReference>
<dbReference type="OrthoDB" id="9769685at2"/>
<dbReference type="Gene3D" id="3.40.190.10">
    <property type="entry name" value="Periplasmic binding protein-like II"/>
    <property type="match status" value="2"/>
</dbReference>
<dbReference type="GO" id="GO:0030976">
    <property type="term" value="F:thiamine pyrophosphate binding"/>
    <property type="evidence" value="ECO:0007669"/>
    <property type="project" value="TreeGrafter"/>
</dbReference>
<proteinExistence type="predicted"/>
<accession>R6IK23</accession>
<dbReference type="PANTHER" id="PTHR30006">
    <property type="entry name" value="THIAMINE-BINDING PERIPLASMIC PROTEIN-RELATED"/>
    <property type="match status" value="1"/>
</dbReference>
<keyword evidence="1" id="KW-0732">Signal</keyword>
<organism evidence="2">
    <name type="scientific">Phascolarctobacterium faecium</name>
    <dbReference type="NCBI Taxonomy" id="33025"/>
    <lineage>
        <taxon>Bacteria</taxon>
        <taxon>Bacillati</taxon>
        <taxon>Bacillota</taxon>
        <taxon>Negativicutes</taxon>
        <taxon>Acidaminococcales</taxon>
        <taxon>Acidaminococcaceae</taxon>
        <taxon>Phascolarctobacterium</taxon>
    </lineage>
</organism>
<evidence type="ECO:0000256" key="1">
    <source>
        <dbReference type="ARBA" id="ARBA00022729"/>
    </source>
</evidence>
<dbReference type="Pfam" id="PF13343">
    <property type="entry name" value="SBP_bac_6"/>
    <property type="match status" value="1"/>
</dbReference>
<dbReference type="GO" id="GO:0030975">
    <property type="term" value="F:thiamine binding"/>
    <property type="evidence" value="ECO:0007669"/>
    <property type="project" value="TreeGrafter"/>
</dbReference>
<evidence type="ECO:0000313" key="2">
    <source>
        <dbReference type="EMBL" id="CDB46809.1"/>
    </source>
</evidence>
<evidence type="ECO:0000313" key="6">
    <source>
        <dbReference type="Proteomes" id="UP000484547"/>
    </source>
</evidence>
<dbReference type="GO" id="GO:0030288">
    <property type="term" value="C:outer membrane-bounded periplasmic space"/>
    <property type="evidence" value="ECO:0007669"/>
    <property type="project" value="TreeGrafter"/>
</dbReference>
<evidence type="ECO:0000313" key="4">
    <source>
        <dbReference type="EMBL" id="MTU04111.1"/>
    </source>
</evidence>
<dbReference type="Proteomes" id="UP000484547">
    <property type="component" value="Unassembled WGS sequence"/>
</dbReference>
<dbReference type="GeneID" id="49406209"/>
<dbReference type="EMBL" id="WNBM01000004">
    <property type="protein sequence ID" value="MTT76048.1"/>
    <property type="molecule type" value="Genomic_DNA"/>
</dbReference>
<protein>
    <submittedName>
        <fullName evidence="2">ABC transporter solute-binding protein</fullName>
    </submittedName>
    <submittedName>
        <fullName evidence="3">Extracellular solute-binding protein</fullName>
    </submittedName>
</protein>
<reference evidence="2" key="1">
    <citation type="submission" date="2012-11" db="EMBL/GenBank/DDBJ databases">
        <title>Dependencies among metagenomic species, viruses, plasmids and units of genetic variation.</title>
        <authorList>
            <person name="Nielsen H.B."/>
            <person name="Almeida M."/>
            <person name="Juncker A.S."/>
            <person name="Rasmussen S."/>
            <person name="Li J."/>
            <person name="Sunagawa S."/>
            <person name="Plichta D."/>
            <person name="Gautier L."/>
            <person name="Le Chatelier E."/>
            <person name="Peletier E."/>
            <person name="Bonde I."/>
            <person name="Nielsen T."/>
            <person name="Manichanh C."/>
            <person name="Arumugam M."/>
            <person name="Batto J."/>
            <person name="Santos M.B.Q.D."/>
            <person name="Blom N."/>
            <person name="Borruel N."/>
            <person name="Burgdorf K.S."/>
            <person name="Boumezbeur F."/>
            <person name="Casellas F."/>
            <person name="Dore J."/>
            <person name="Guarner F."/>
            <person name="Hansen T."/>
            <person name="Hildebrand F."/>
            <person name="Kaas R.S."/>
            <person name="Kennedy S."/>
            <person name="Kristiansen K."/>
            <person name="Kultima J.R."/>
            <person name="Leonard P."/>
            <person name="Levenez F."/>
            <person name="Lund O."/>
            <person name="Moumen B."/>
            <person name="Le Paslier D."/>
            <person name="Pons N."/>
            <person name="Pedersen O."/>
            <person name="Prifti E."/>
            <person name="Qin J."/>
            <person name="Raes J."/>
            <person name="Tap J."/>
            <person name="Tims S."/>
            <person name="Ussery D.W."/>
            <person name="Yamada T."/>
            <person name="MetaHit consortium"/>
            <person name="Renault P."/>
            <person name="Sicheritz-Ponten T."/>
            <person name="Bork P."/>
            <person name="Wang J."/>
            <person name="Brunak S."/>
            <person name="Ehrlich S.D."/>
        </authorList>
    </citation>
    <scope>NUCLEOTIDE SEQUENCE [LARGE SCALE GENOMIC DNA]</scope>
</reference>
<gene>
    <name evidence="2" type="ORF">BN533_01822</name>
    <name evidence="3" type="ORF">GMD11_07215</name>
    <name evidence="4" type="ORF">GMD18_06865</name>
</gene>
<dbReference type="AlphaFoldDB" id="A0A3G9GQI6"/>
<dbReference type="GO" id="GO:0015888">
    <property type="term" value="P:thiamine transport"/>
    <property type="evidence" value="ECO:0007669"/>
    <property type="project" value="TreeGrafter"/>
</dbReference>
<evidence type="ECO:0000313" key="3">
    <source>
        <dbReference type="EMBL" id="MTT76048.1"/>
    </source>
</evidence>
<accession>A0A3G9GQI6</accession>
<dbReference type="EMBL" id="WNBW01000004">
    <property type="protein sequence ID" value="MTU04111.1"/>
    <property type="molecule type" value="Genomic_DNA"/>
</dbReference>
<dbReference type="Proteomes" id="UP000443070">
    <property type="component" value="Unassembled WGS sequence"/>
</dbReference>
<dbReference type="SUPFAM" id="SSF53850">
    <property type="entry name" value="Periplasmic binding protein-like II"/>
    <property type="match status" value="1"/>
</dbReference>
<dbReference type="PANTHER" id="PTHR30006:SF2">
    <property type="entry name" value="ABC TRANSPORTER SUBSTRATE-BINDING PROTEIN"/>
    <property type="match status" value="1"/>
</dbReference>
<keyword evidence="5" id="KW-1185">Reference proteome</keyword>
<name>A0A3G9GQI6_9FIRM</name>
<evidence type="ECO:0000313" key="5">
    <source>
        <dbReference type="Proteomes" id="UP000443070"/>
    </source>
</evidence>
<reference evidence="5 6" key="2">
    <citation type="journal article" date="2019" name="Nat. Med.">
        <title>A library of human gut bacterial isolates paired with longitudinal multiomics data enables mechanistic microbiome research.</title>
        <authorList>
            <person name="Poyet M."/>
            <person name="Groussin M."/>
            <person name="Gibbons S.M."/>
            <person name="Avila-Pacheco J."/>
            <person name="Jiang X."/>
            <person name="Kearney S.M."/>
            <person name="Perrotta A.R."/>
            <person name="Berdy B."/>
            <person name="Zhao S."/>
            <person name="Lieberman T.D."/>
            <person name="Swanson P.K."/>
            <person name="Smith M."/>
            <person name="Roesemann S."/>
            <person name="Alexander J.E."/>
            <person name="Rich S.A."/>
            <person name="Livny J."/>
            <person name="Vlamakis H."/>
            <person name="Clish C."/>
            <person name="Bullock K."/>
            <person name="Deik A."/>
            <person name="Scott J."/>
            <person name="Pierce K.A."/>
            <person name="Xavier R.J."/>
            <person name="Alm E.J."/>
        </authorList>
    </citation>
    <scope>NUCLEOTIDE SEQUENCE [LARGE SCALE GENOMIC DNA]</scope>
    <source>
        <strain evidence="3 6">BIOML-A13</strain>
        <strain evidence="4 5">BIOML-A3</strain>
    </source>
</reference>
<dbReference type="RefSeq" id="WP_021718722.1">
    <property type="nucleotide sequence ID" value="NZ_AP019004.1"/>
</dbReference>